<reference evidence="1 2" key="1">
    <citation type="journal article" date="2019" name="Genome Biol. Evol.">
        <title>Insights into the evolution of the New World diploid cottons (Gossypium, subgenus Houzingenia) based on genome sequencing.</title>
        <authorList>
            <person name="Grover C.E."/>
            <person name="Arick M.A. 2nd"/>
            <person name="Thrash A."/>
            <person name="Conover J.L."/>
            <person name="Sanders W.S."/>
            <person name="Peterson D.G."/>
            <person name="Frelichowski J.E."/>
            <person name="Scheffler J.A."/>
            <person name="Scheffler B.E."/>
            <person name="Wendel J.F."/>
        </authorList>
    </citation>
    <scope>NUCLEOTIDE SEQUENCE [LARGE SCALE GENOMIC DNA]</scope>
    <source>
        <strain evidence="1">8</strain>
        <tissue evidence="1">Leaf</tissue>
    </source>
</reference>
<dbReference type="EMBL" id="JABEZW010000002">
    <property type="protein sequence ID" value="MBA0760275.1"/>
    <property type="molecule type" value="Genomic_DNA"/>
</dbReference>
<evidence type="ECO:0000313" key="1">
    <source>
        <dbReference type="EMBL" id="MBA0760275.1"/>
    </source>
</evidence>
<dbReference type="AlphaFoldDB" id="A0A7J9DIJ2"/>
<protein>
    <submittedName>
        <fullName evidence="1">Uncharacterized protein</fullName>
    </submittedName>
</protein>
<gene>
    <name evidence="1" type="ORF">Gotri_023030</name>
</gene>
<sequence length="115" mass="13289">MVGKVVKLDFNIDNGARGRFGRMVVYVNLYKLLMIWTRKGNMFKYEILSKGKWWCASSNEESLAADAVMVDDDRVEEIDAYKLWMIVERKPVTALTRPVCQIRVQASQMNHISLS</sequence>
<accession>A0A7J9DIJ2</accession>
<proteinExistence type="predicted"/>
<keyword evidence="2" id="KW-1185">Reference proteome</keyword>
<name>A0A7J9DIJ2_9ROSI</name>
<comment type="caution">
    <text evidence="1">The sequence shown here is derived from an EMBL/GenBank/DDBJ whole genome shotgun (WGS) entry which is preliminary data.</text>
</comment>
<dbReference type="Proteomes" id="UP000593568">
    <property type="component" value="Unassembled WGS sequence"/>
</dbReference>
<evidence type="ECO:0000313" key="2">
    <source>
        <dbReference type="Proteomes" id="UP000593568"/>
    </source>
</evidence>
<organism evidence="1 2">
    <name type="scientific">Gossypium trilobum</name>
    <dbReference type="NCBI Taxonomy" id="34281"/>
    <lineage>
        <taxon>Eukaryota</taxon>
        <taxon>Viridiplantae</taxon>
        <taxon>Streptophyta</taxon>
        <taxon>Embryophyta</taxon>
        <taxon>Tracheophyta</taxon>
        <taxon>Spermatophyta</taxon>
        <taxon>Magnoliopsida</taxon>
        <taxon>eudicotyledons</taxon>
        <taxon>Gunneridae</taxon>
        <taxon>Pentapetalae</taxon>
        <taxon>rosids</taxon>
        <taxon>malvids</taxon>
        <taxon>Malvales</taxon>
        <taxon>Malvaceae</taxon>
        <taxon>Malvoideae</taxon>
        <taxon>Gossypium</taxon>
    </lineage>
</organism>